<dbReference type="GO" id="GO:0106158">
    <property type="term" value="F:glycero-3-phosphocholine acyltransferase activity"/>
    <property type="evidence" value="ECO:0007669"/>
    <property type="project" value="EnsemblFungi"/>
</dbReference>
<keyword evidence="12" id="KW-0012">Acyltransferase</keyword>
<dbReference type="InParanoid" id="A0A1D2VFP0"/>
<evidence type="ECO:0000256" key="7">
    <source>
        <dbReference type="ARBA" id="ARBA00022989"/>
    </source>
</evidence>
<feature type="region of interest" description="Disordered" evidence="13">
    <location>
        <begin position="369"/>
        <end position="390"/>
    </location>
</feature>
<evidence type="ECO:0000256" key="8">
    <source>
        <dbReference type="ARBA" id="ARBA00023098"/>
    </source>
</evidence>
<evidence type="ECO:0000256" key="5">
    <source>
        <dbReference type="ARBA" id="ARBA00022679"/>
    </source>
</evidence>
<evidence type="ECO:0000256" key="14">
    <source>
        <dbReference type="SAM" id="Phobius"/>
    </source>
</evidence>
<feature type="transmembrane region" description="Helical" evidence="14">
    <location>
        <begin position="294"/>
        <end position="318"/>
    </location>
</feature>
<dbReference type="AlphaFoldDB" id="A0A1D2VFP0"/>
<evidence type="ECO:0000256" key="11">
    <source>
        <dbReference type="ARBA" id="ARBA00023264"/>
    </source>
</evidence>
<reference evidence="16" key="1">
    <citation type="submission" date="2016-05" db="EMBL/GenBank/DDBJ databases">
        <title>Comparative genomics of biotechnologically important yeasts.</title>
        <authorList>
            <consortium name="DOE Joint Genome Institute"/>
            <person name="Riley R."/>
            <person name="Haridas S."/>
            <person name="Wolfe K.H."/>
            <person name="Lopes M.R."/>
            <person name="Hittinger C.T."/>
            <person name="Goker M."/>
            <person name="Salamov A."/>
            <person name="Wisecaver J."/>
            <person name="Long T.M."/>
            <person name="Aerts A.L."/>
            <person name="Barry K."/>
            <person name="Choi C."/>
            <person name="Clum A."/>
            <person name="Coughlan A.Y."/>
            <person name="Deshpande S."/>
            <person name="Douglass A.P."/>
            <person name="Hanson S.J."/>
            <person name="Klenk H.-P."/>
            <person name="Labutti K."/>
            <person name="Lapidus A."/>
            <person name="Lindquist E."/>
            <person name="Lipzen A."/>
            <person name="Meier-Kolthoff J.P."/>
            <person name="Ohm R.A."/>
            <person name="Otillar R.P."/>
            <person name="Pangilinan J."/>
            <person name="Peng Y."/>
            <person name="Rokas A."/>
            <person name="Rosa C.A."/>
            <person name="Scheuner C."/>
            <person name="Sibirny A.A."/>
            <person name="Slot J.C."/>
            <person name="Stielow J.B."/>
            <person name="Sun H."/>
            <person name="Kurtzman C.P."/>
            <person name="Blackwell M."/>
            <person name="Grigoriev I.V."/>
            <person name="Jeffries T.W."/>
        </authorList>
    </citation>
    <scope>NUCLEOTIDE SEQUENCE [LARGE SCALE GENOMIC DNA]</scope>
    <source>
        <strain evidence="16">DSM 1968</strain>
    </source>
</reference>
<dbReference type="STRING" id="1344418.A0A1D2VFP0"/>
<feature type="transmembrane region" description="Helical" evidence="14">
    <location>
        <begin position="85"/>
        <end position="102"/>
    </location>
</feature>
<keyword evidence="16" id="KW-1185">Reference proteome</keyword>
<keyword evidence="11" id="KW-1208">Phospholipid metabolism</keyword>
<evidence type="ECO:0000256" key="10">
    <source>
        <dbReference type="ARBA" id="ARBA00023209"/>
    </source>
</evidence>
<evidence type="ECO:0000256" key="9">
    <source>
        <dbReference type="ARBA" id="ARBA00023136"/>
    </source>
</evidence>
<sequence>MSLRTPIDRLSFLELIDPSSLSYIDFSRKTLDKVKKSTKNLKEKAAKIKISNDEFNILKTRLSKKIDELDDNLMARLNASKTEKWFYAFSLYSIFFAGYLIGKHPSFFHIYYSILFTILMPIRLYSYWKRDFNYFLADLCYYVNTLVMLFIWVFPSSEHLYMVCFCFTYGTLAWAVITWRNSLVLHSIEKTTSSFIHLMPPVTLFVITHELDKEFKSVRFPGAASFNYNDWNLWNGILWTSSYYLIWQSLYHYFITIKRAEKIKKGKVNSFTWLRKSYSNTALGKLVNNLPEPLPVFAFTLIQYGYQLSTMLLCPFWLQSKRAASIFMTLIFVIACYNGATYYIDIFGKRLEKEVKRLQKEIAELQAEHLTNASSQNSSSSSLNDSKKDD</sequence>
<dbReference type="EMBL" id="KV454482">
    <property type="protein sequence ID" value="ODV60333.1"/>
    <property type="molecule type" value="Genomic_DNA"/>
</dbReference>
<feature type="compositionally biased region" description="Low complexity" evidence="13">
    <location>
        <begin position="372"/>
        <end position="384"/>
    </location>
</feature>
<dbReference type="GeneID" id="30964281"/>
<evidence type="ECO:0000313" key="16">
    <source>
        <dbReference type="Proteomes" id="UP000095038"/>
    </source>
</evidence>
<dbReference type="InterPro" id="IPR021261">
    <property type="entry name" value="GPCAT"/>
</dbReference>
<accession>A0A1D2VFP0</accession>
<evidence type="ECO:0000256" key="1">
    <source>
        <dbReference type="ARBA" id="ARBA00004141"/>
    </source>
</evidence>
<keyword evidence="4" id="KW-0444">Lipid biosynthesis</keyword>
<gene>
    <name evidence="15" type="ORF">ASCRUDRAFT_35846</name>
</gene>
<proteinExistence type="inferred from homology"/>
<dbReference type="GO" id="GO:0090640">
    <property type="term" value="P:phosphatidylcholine biosynthesis from sn-glycero-3-phosphocholine"/>
    <property type="evidence" value="ECO:0007669"/>
    <property type="project" value="EnsemblFungi"/>
</dbReference>
<evidence type="ECO:0000313" key="15">
    <source>
        <dbReference type="EMBL" id="ODV60333.1"/>
    </source>
</evidence>
<evidence type="ECO:0000256" key="4">
    <source>
        <dbReference type="ARBA" id="ARBA00022516"/>
    </source>
</evidence>
<dbReference type="RefSeq" id="XP_020046640.1">
    <property type="nucleotide sequence ID" value="XM_020190645.1"/>
</dbReference>
<feature type="transmembrane region" description="Helical" evidence="14">
    <location>
        <begin position="132"/>
        <end position="154"/>
    </location>
</feature>
<feature type="transmembrane region" description="Helical" evidence="14">
    <location>
        <begin position="231"/>
        <end position="255"/>
    </location>
</feature>
<name>A0A1D2VFP0_9ASCO</name>
<keyword evidence="8" id="KW-0443">Lipid metabolism</keyword>
<evidence type="ECO:0000256" key="3">
    <source>
        <dbReference type="ARBA" id="ARBA00019082"/>
    </source>
</evidence>
<evidence type="ECO:0000256" key="2">
    <source>
        <dbReference type="ARBA" id="ARBA00006675"/>
    </source>
</evidence>
<keyword evidence="9 14" id="KW-0472">Membrane</keyword>
<dbReference type="OrthoDB" id="406287at2759"/>
<dbReference type="Proteomes" id="UP000095038">
    <property type="component" value="Unassembled WGS sequence"/>
</dbReference>
<evidence type="ECO:0000256" key="6">
    <source>
        <dbReference type="ARBA" id="ARBA00022692"/>
    </source>
</evidence>
<keyword evidence="10" id="KW-0594">Phospholipid biosynthesis</keyword>
<keyword evidence="6 14" id="KW-0812">Transmembrane</keyword>
<dbReference type="PANTHER" id="PTHR31201">
    <property type="entry name" value="OS01G0585100 PROTEIN"/>
    <property type="match status" value="1"/>
</dbReference>
<dbReference type="FunCoup" id="A0A1D2VFP0">
    <property type="interactions" value="185"/>
</dbReference>
<keyword evidence="5" id="KW-0808">Transferase</keyword>
<comment type="subcellular location">
    <subcellularLocation>
        <location evidence="1">Membrane</location>
        <topology evidence="1">Multi-pass membrane protein</topology>
    </subcellularLocation>
</comment>
<feature type="transmembrane region" description="Helical" evidence="14">
    <location>
        <begin position="160"/>
        <end position="179"/>
    </location>
</feature>
<feature type="transmembrane region" description="Helical" evidence="14">
    <location>
        <begin position="324"/>
        <end position="344"/>
    </location>
</feature>
<feature type="transmembrane region" description="Helical" evidence="14">
    <location>
        <begin position="108"/>
        <end position="125"/>
    </location>
</feature>
<dbReference type="PANTHER" id="PTHR31201:SF1">
    <property type="entry name" value="GLYCEROPHOSPHOCHOLINE ACYLTRANSFERASE 1"/>
    <property type="match status" value="1"/>
</dbReference>
<evidence type="ECO:0000256" key="13">
    <source>
        <dbReference type="SAM" id="MobiDB-lite"/>
    </source>
</evidence>
<comment type="similarity">
    <text evidence="2">Belongs to the GPC1 family.</text>
</comment>
<dbReference type="GO" id="GO:0036151">
    <property type="term" value="P:phosphatidylcholine acyl-chain remodeling"/>
    <property type="evidence" value="ECO:0007669"/>
    <property type="project" value="EnsemblFungi"/>
</dbReference>
<dbReference type="Pfam" id="PF10998">
    <property type="entry name" value="DUF2838"/>
    <property type="match status" value="1"/>
</dbReference>
<keyword evidence="7 14" id="KW-1133">Transmembrane helix</keyword>
<dbReference type="GO" id="GO:0016020">
    <property type="term" value="C:membrane"/>
    <property type="evidence" value="ECO:0007669"/>
    <property type="project" value="UniProtKB-SubCell"/>
</dbReference>
<organism evidence="15 16">
    <name type="scientific">Ascoidea rubescens DSM 1968</name>
    <dbReference type="NCBI Taxonomy" id="1344418"/>
    <lineage>
        <taxon>Eukaryota</taxon>
        <taxon>Fungi</taxon>
        <taxon>Dikarya</taxon>
        <taxon>Ascomycota</taxon>
        <taxon>Saccharomycotina</taxon>
        <taxon>Saccharomycetes</taxon>
        <taxon>Ascoideaceae</taxon>
        <taxon>Ascoidea</taxon>
    </lineage>
</organism>
<evidence type="ECO:0000256" key="12">
    <source>
        <dbReference type="ARBA" id="ARBA00023315"/>
    </source>
</evidence>
<protein>
    <recommendedName>
        <fullName evidence="3">Glycerophosphocholine acyltransferase 1</fullName>
    </recommendedName>
</protein>